<dbReference type="OrthoDB" id="9767863at2"/>
<feature type="transmembrane region" description="Helical" evidence="1">
    <location>
        <begin position="180"/>
        <end position="204"/>
    </location>
</feature>
<proteinExistence type="predicted"/>
<dbReference type="InterPro" id="IPR002656">
    <property type="entry name" value="Acyl_transf_3_dom"/>
</dbReference>
<accession>A0A1M6V0T1</accession>
<name>A0A1M6V0T1_9BRAD</name>
<keyword evidence="1" id="KW-0472">Membrane</keyword>
<feature type="transmembrane region" description="Helical" evidence="1">
    <location>
        <begin position="272"/>
        <end position="293"/>
    </location>
</feature>
<dbReference type="RefSeq" id="WP_074817842.1">
    <property type="nucleotide sequence ID" value="NZ_FNTI01000001.1"/>
</dbReference>
<keyword evidence="1" id="KW-0812">Transmembrane</keyword>
<organism evidence="3 4">
    <name type="scientific">Bradyrhizobium lablabi</name>
    <dbReference type="NCBI Taxonomy" id="722472"/>
    <lineage>
        <taxon>Bacteria</taxon>
        <taxon>Pseudomonadati</taxon>
        <taxon>Pseudomonadota</taxon>
        <taxon>Alphaproteobacteria</taxon>
        <taxon>Hyphomicrobiales</taxon>
        <taxon>Nitrobacteraceae</taxon>
        <taxon>Bradyrhizobium</taxon>
    </lineage>
</organism>
<dbReference type="PANTHER" id="PTHR23028:SF131">
    <property type="entry name" value="BLR2367 PROTEIN"/>
    <property type="match status" value="1"/>
</dbReference>
<dbReference type="InterPro" id="IPR050879">
    <property type="entry name" value="Acyltransferase_3"/>
</dbReference>
<dbReference type="EMBL" id="FNTI01000001">
    <property type="protein sequence ID" value="SEC57515.1"/>
    <property type="molecule type" value="Genomic_DNA"/>
</dbReference>
<evidence type="ECO:0000313" key="3">
    <source>
        <dbReference type="EMBL" id="SEC57515.1"/>
    </source>
</evidence>
<evidence type="ECO:0000313" key="4">
    <source>
        <dbReference type="Proteomes" id="UP000183208"/>
    </source>
</evidence>
<gene>
    <name evidence="3" type="ORF">SAMN05444171_1752</name>
</gene>
<dbReference type="GO" id="GO:0000271">
    <property type="term" value="P:polysaccharide biosynthetic process"/>
    <property type="evidence" value="ECO:0007669"/>
    <property type="project" value="TreeGrafter"/>
</dbReference>
<evidence type="ECO:0000259" key="2">
    <source>
        <dbReference type="Pfam" id="PF01757"/>
    </source>
</evidence>
<feature type="transmembrane region" description="Helical" evidence="1">
    <location>
        <begin position="299"/>
        <end position="320"/>
    </location>
</feature>
<sequence>MLVHIQILRFIAAVSVIAFHALGAAPDGFKVAESPISFVLSYGGRGVDLFFVISGFIIFYATHGRGLTPAEFLRRRVERIVPLYFFVIFAVTVLAVTLPATFGATDWYTPRHILKSLAFVAFTDGEMPVVYVGWSLEYEMYFYLAVALLMAATRDAWRNVVVIFSALAIAGRIPGIDAALGNYAFFVDPMILEFVLGVIVGHVFVNGRAGWPMLVAAACATVAVLVTDPTHRVIVSGVPSALLVVAAAFVSRKRTDASWPERALARLGDASYSIYLAQVETVSLAGATVAGLIPSIPPLLLLVVTSVIVVAFGLLLNIAVERPLLRFSRRLGALRPVQASG</sequence>
<feature type="transmembrane region" description="Helical" evidence="1">
    <location>
        <begin position="45"/>
        <end position="62"/>
    </location>
</feature>
<feature type="domain" description="Acyltransferase 3" evidence="2">
    <location>
        <begin position="5"/>
        <end position="316"/>
    </location>
</feature>
<feature type="transmembrane region" description="Helical" evidence="1">
    <location>
        <begin position="83"/>
        <end position="108"/>
    </location>
</feature>
<feature type="transmembrane region" description="Helical" evidence="1">
    <location>
        <begin position="156"/>
        <end position="174"/>
    </location>
</feature>
<dbReference type="AlphaFoldDB" id="A0A1M6V0T1"/>
<dbReference type="Pfam" id="PF01757">
    <property type="entry name" value="Acyl_transf_3"/>
    <property type="match status" value="1"/>
</dbReference>
<dbReference type="Proteomes" id="UP000183208">
    <property type="component" value="Unassembled WGS sequence"/>
</dbReference>
<protein>
    <submittedName>
        <fullName evidence="3">Exopolysaccharide production protein ExoZ</fullName>
    </submittedName>
</protein>
<feature type="transmembrane region" description="Helical" evidence="1">
    <location>
        <begin position="7"/>
        <end position="25"/>
    </location>
</feature>
<evidence type="ECO:0000256" key="1">
    <source>
        <dbReference type="SAM" id="Phobius"/>
    </source>
</evidence>
<feature type="transmembrane region" description="Helical" evidence="1">
    <location>
        <begin position="211"/>
        <end position="227"/>
    </location>
</feature>
<dbReference type="GO" id="GO:0016020">
    <property type="term" value="C:membrane"/>
    <property type="evidence" value="ECO:0007669"/>
    <property type="project" value="TreeGrafter"/>
</dbReference>
<dbReference type="PANTHER" id="PTHR23028">
    <property type="entry name" value="ACETYLTRANSFERASE"/>
    <property type="match status" value="1"/>
</dbReference>
<keyword evidence="1" id="KW-1133">Transmembrane helix</keyword>
<feature type="transmembrane region" description="Helical" evidence="1">
    <location>
        <begin position="128"/>
        <end position="149"/>
    </location>
</feature>
<feature type="transmembrane region" description="Helical" evidence="1">
    <location>
        <begin position="233"/>
        <end position="251"/>
    </location>
</feature>
<dbReference type="GO" id="GO:0016747">
    <property type="term" value="F:acyltransferase activity, transferring groups other than amino-acyl groups"/>
    <property type="evidence" value="ECO:0007669"/>
    <property type="project" value="InterPro"/>
</dbReference>
<reference evidence="3 4" key="1">
    <citation type="submission" date="2016-10" db="EMBL/GenBank/DDBJ databases">
        <authorList>
            <person name="de Groot N.N."/>
        </authorList>
    </citation>
    <scope>NUCLEOTIDE SEQUENCE [LARGE SCALE GENOMIC DNA]</scope>
    <source>
        <strain evidence="3 4">GAS522</strain>
    </source>
</reference>